<evidence type="ECO:0000313" key="2">
    <source>
        <dbReference type="Proteomes" id="UP001170954"/>
    </source>
</evidence>
<sequence>MSKLYLFVLLLLFTSCSKEEEKDNEYATGNEKVGIVGKWKLVSTETDNGGGDLTVSDRTSENIIMTLDSKGIINSSRMGCAGRYSFVARKNLTHKVYSIIITQLCEVNGKPSVEYIREHPAGFRDNNTLFISNDWCFKGCSDIYRRLKD</sequence>
<name>A0ABT7NMM7_9SPHI</name>
<comment type="caution">
    <text evidence="1">The sequence shown here is derived from an EMBL/GenBank/DDBJ whole genome shotgun (WGS) entry which is preliminary data.</text>
</comment>
<reference evidence="1" key="1">
    <citation type="submission" date="2020-06" db="EMBL/GenBank/DDBJ databases">
        <authorList>
            <person name="Dong N."/>
        </authorList>
    </citation>
    <scope>NUCLEOTIDE SEQUENCE</scope>
    <source>
        <strain evidence="1">R1692</strain>
    </source>
</reference>
<dbReference type="Proteomes" id="UP001170954">
    <property type="component" value="Unassembled WGS sequence"/>
</dbReference>
<accession>A0ABT7NMM7</accession>
<evidence type="ECO:0000313" key="1">
    <source>
        <dbReference type="EMBL" id="MDM1048361.1"/>
    </source>
</evidence>
<protein>
    <recommendedName>
        <fullName evidence="3">Lipocalin-like domain-containing protein</fullName>
    </recommendedName>
</protein>
<organism evidence="1 2">
    <name type="scientific">Sphingobacterium hotanense</name>
    <dbReference type="NCBI Taxonomy" id="649196"/>
    <lineage>
        <taxon>Bacteria</taxon>
        <taxon>Pseudomonadati</taxon>
        <taxon>Bacteroidota</taxon>
        <taxon>Sphingobacteriia</taxon>
        <taxon>Sphingobacteriales</taxon>
        <taxon>Sphingobacteriaceae</taxon>
        <taxon>Sphingobacterium</taxon>
    </lineage>
</organism>
<dbReference type="EMBL" id="JACAGK010000021">
    <property type="protein sequence ID" value="MDM1048361.1"/>
    <property type="molecule type" value="Genomic_DNA"/>
</dbReference>
<dbReference type="PROSITE" id="PS51257">
    <property type="entry name" value="PROKAR_LIPOPROTEIN"/>
    <property type="match status" value="1"/>
</dbReference>
<keyword evidence="2" id="KW-1185">Reference proteome</keyword>
<dbReference type="RefSeq" id="WP_286651182.1">
    <property type="nucleotide sequence ID" value="NZ_JACAGK010000021.1"/>
</dbReference>
<proteinExistence type="predicted"/>
<gene>
    <name evidence="1" type="ORF">HX018_08945</name>
</gene>
<evidence type="ECO:0008006" key="3">
    <source>
        <dbReference type="Google" id="ProtNLM"/>
    </source>
</evidence>
<reference evidence="1" key="2">
    <citation type="journal article" date="2022" name="Sci. Total Environ.">
        <title>Prevalence, transmission, and molecular epidemiology of tet(X)-positive bacteria among humans, animals, and environmental niches in China: An epidemiological, and genomic-based study.</title>
        <authorList>
            <person name="Dong N."/>
            <person name="Zeng Y."/>
            <person name="Cai C."/>
            <person name="Sun C."/>
            <person name="Lu J."/>
            <person name="Liu C."/>
            <person name="Zhou H."/>
            <person name="Sun Q."/>
            <person name="Shu L."/>
            <person name="Wang H."/>
            <person name="Wang Y."/>
            <person name="Wang S."/>
            <person name="Wu C."/>
            <person name="Chan E.W."/>
            <person name="Chen G."/>
            <person name="Shen Z."/>
            <person name="Chen S."/>
            <person name="Zhang R."/>
        </authorList>
    </citation>
    <scope>NUCLEOTIDE SEQUENCE</scope>
    <source>
        <strain evidence="1">R1692</strain>
    </source>
</reference>